<reference evidence="2" key="1">
    <citation type="submission" date="2023-08" db="EMBL/GenBank/DDBJ databases">
        <title>A de novo genome assembly of Solanum verrucosum Schlechtendal, a Mexican diploid species geographically isolated from the other diploid A-genome species in potato relatives.</title>
        <authorList>
            <person name="Hosaka K."/>
        </authorList>
    </citation>
    <scope>NUCLEOTIDE SEQUENCE</scope>
    <source>
        <tissue evidence="2">Young leaves</tissue>
    </source>
</reference>
<accession>A0AAF0UK55</accession>
<protein>
    <submittedName>
        <fullName evidence="2">Uncharacterized protein</fullName>
    </submittedName>
</protein>
<evidence type="ECO:0000313" key="2">
    <source>
        <dbReference type="EMBL" id="WMV46679.1"/>
    </source>
</evidence>
<gene>
    <name evidence="2" type="ORF">MTR67_040064</name>
</gene>
<organism evidence="2 3">
    <name type="scientific">Solanum verrucosum</name>
    <dbReference type="NCBI Taxonomy" id="315347"/>
    <lineage>
        <taxon>Eukaryota</taxon>
        <taxon>Viridiplantae</taxon>
        <taxon>Streptophyta</taxon>
        <taxon>Embryophyta</taxon>
        <taxon>Tracheophyta</taxon>
        <taxon>Spermatophyta</taxon>
        <taxon>Magnoliopsida</taxon>
        <taxon>eudicotyledons</taxon>
        <taxon>Gunneridae</taxon>
        <taxon>Pentapetalae</taxon>
        <taxon>asterids</taxon>
        <taxon>lamiids</taxon>
        <taxon>Solanales</taxon>
        <taxon>Solanaceae</taxon>
        <taxon>Solanoideae</taxon>
        <taxon>Solaneae</taxon>
        <taxon>Solanum</taxon>
    </lineage>
</organism>
<dbReference type="EMBL" id="CP133620">
    <property type="protein sequence ID" value="WMV46679.1"/>
    <property type="molecule type" value="Genomic_DNA"/>
</dbReference>
<sequence>MARPKVARRNQPPRKRARGIVINEGVAPSRKTPVKLPPTWWKGKRKGLVQPTPAEGSSDNKGIYSTHLTTSQVIVLWPLHLSQKMTNFSWLG</sequence>
<feature type="region of interest" description="Disordered" evidence="1">
    <location>
        <begin position="24"/>
        <end position="60"/>
    </location>
</feature>
<name>A0AAF0UK55_SOLVR</name>
<keyword evidence="3" id="KW-1185">Reference proteome</keyword>
<dbReference type="Proteomes" id="UP001234989">
    <property type="component" value="Chromosome 9"/>
</dbReference>
<proteinExistence type="predicted"/>
<evidence type="ECO:0000256" key="1">
    <source>
        <dbReference type="SAM" id="MobiDB-lite"/>
    </source>
</evidence>
<evidence type="ECO:0000313" key="3">
    <source>
        <dbReference type="Proteomes" id="UP001234989"/>
    </source>
</evidence>
<dbReference type="AlphaFoldDB" id="A0AAF0UK55"/>